<keyword evidence="6" id="KW-1185">Reference proteome</keyword>
<gene>
    <name evidence="5" type="ordered locus">Plav_1255</name>
</gene>
<dbReference type="GO" id="GO:0005737">
    <property type="term" value="C:cytoplasm"/>
    <property type="evidence" value="ECO:0007669"/>
    <property type="project" value="UniProtKB-SubCell"/>
</dbReference>
<dbReference type="HAMAP" id="MF_00528">
    <property type="entry name" value="Maf"/>
    <property type="match status" value="1"/>
</dbReference>
<dbReference type="InterPro" id="IPR003697">
    <property type="entry name" value="Maf-like"/>
</dbReference>
<dbReference type="PANTHER" id="PTHR43213">
    <property type="entry name" value="BIFUNCTIONAL DTTP/UTP PYROPHOSPHATASE/METHYLTRANSFERASE PROTEIN-RELATED"/>
    <property type="match status" value="1"/>
</dbReference>
<comment type="subcellular location">
    <subcellularLocation>
        <location evidence="4">Cytoplasm</location>
    </subcellularLocation>
</comment>
<dbReference type="Gene3D" id="3.90.950.10">
    <property type="match status" value="1"/>
</dbReference>
<dbReference type="Proteomes" id="UP000006377">
    <property type="component" value="Chromosome"/>
</dbReference>
<dbReference type="GO" id="GO:0009117">
    <property type="term" value="P:nucleotide metabolic process"/>
    <property type="evidence" value="ECO:0007669"/>
    <property type="project" value="UniProtKB-KW"/>
</dbReference>
<feature type="active site" description="Proton acceptor" evidence="4">
    <location>
        <position position="89"/>
    </location>
</feature>
<proteinExistence type="inferred from homology"/>
<dbReference type="EMBL" id="CP000774">
    <property type="protein sequence ID" value="ABS62875.1"/>
    <property type="molecule type" value="Genomic_DNA"/>
</dbReference>
<keyword evidence="2 4" id="KW-0378">Hydrolase</keyword>
<name>A7HSJ2_PARL1</name>
<evidence type="ECO:0000256" key="4">
    <source>
        <dbReference type="HAMAP-Rule" id="MF_00528"/>
    </source>
</evidence>
<dbReference type="EC" id="3.6.1.9" evidence="4"/>
<organism evidence="5 6">
    <name type="scientific">Parvibaculum lavamentivorans (strain DS-1 / DSM 13023 / NCIMB 13966)</name>
    <dbReference type="NCBI Taxonomy" id="402881"/>
    <lineage>
        <taxon>Bacteria</taxon>
        <taxon>Pseudomonadati</taxon>
        <taxon>Pseudomonadota</taxon>
        <taxon>Alphaproteobacteria</taxon>
        <taxon>Hyphomicrobiales</taxon>
        <taxon>Parvibaculaceae</taxon>
        <taxon>Parvibaculum</taxon>
    </lineage>
</organism>
<dbReference type="SUPFAM" id="SSF52972">
    <property type="entry name" value="ITPase-like"/>
    <property type="match status" value="1"/>
</dbReference>
<evidence type="ECO:0000313" key="6">
    <source>
        <dbReference type="Proteomes" id="UP000006377"/>
    </source>
</evidence>
<dbReference type="HOGENOM" id="CLU_040416_1_1_5"/>
<keyword evidence="3 4" id="KW-0546">Nucleotide metabolism</keyword>
<evidence type="ECO:0000256" key="2">
    <source>
        <dbReference type="ARBA" id="ARBA00022801"/>
    </source>
</evidence>
<evidence type="ECO:0000256" key="1">
    <source>
        <dbReference type="ARBA" id="ARBA00001968"/>
    </source>
</evidence>
<keyword evidence="4" id="KW-0963">Cytoplasm</keyword>
<dbReference type="InterPro" id="IPR029001">
    <property type="entry name" value="ITPase-like_fam"/>
</dbReference>
<dbReference type="eggNOG" id="COG0424">
    <property type="taxonomic scope" value="Bacteria"/>
</dbReference>
<reference evidence="5 6" key="1">
    <citation type="journal article" date="2011" name="Stand. Genomic Sci.">
        <title>Complete genome sequence of Parvibaculum lavamentivorans type strain (DS-1(T)).</title>
        <authorList>
            <person name="Schleheck D."/>
            <person name="Weiss M."/>
            <person name="Pitluck S."/>
            <person name="Bruce D."/>
            <person name="Land M.L."/>
            <person name="Han S."/>
            <person name="Saunders E."/>
            <person name="Tapia R."/>
            <person name="Detter C."/>
            <person name="Brettin T."/>
            <person name="Han J."/>
            <person name="Woyke T."/>
            <person name="Goodwin L."/>
            <person name="Pennacchio L."/>
            <person name="Nolan M."/>
            <person name="Cook A.M."/>
            <person name="Kjelleberg S."/>
            <person name="Thomas T."/>
        </authorList>
    </citation>
    <scope>NUCLEOTIDE SEQUENCE [LARGE SCALE GENOMIC DNA]</scope>
    <source>
        <strain evidence="6">DS-1 / DSM 13023 / NCIMB 13966</strain>
    </source>
</reference>
<protein>
    <recommendedName>
        <fullName evidence="4">Nucleoside triphosphate pyrophosphatase</fullName>
        <ecNumber evidence="4">3.6.1.9</ecNumber>
    </recommendedName>
    <alternativeName>
        <fullName evidence="4">Nucleotide pyrophosphatase</fullName>
        <shortName evidence="4">Nucleotide PPase</shortName>
    </alternativeName>
</protein>
<dbReference type="KEGG" id="pla:Plav_1255"/>
<dbReference type="PANTHER" id="PTHR43213:SF5">
    <property type="entry name" value="BIFUNCTIONAL DTTP_UTP PYROPHOSPHATASE_METHYLTRANSFERASE PROTEIN-RELATED"/>
    <property type="match status" value="1"/>
</dbReference>
<evidence type="ECO:0000313" key="5">
    <source>
        <dbReference type="EMBL" id="ABS62875.1"/>
    </source>
</evidence>
<dbReference type="Pfam" id="PF02545">
    <property type="entry name" value="Maf"/>
    <property type="match status" value="1"/>
</dbReference>
<comment type="catalytic activity">
    <reaction evidence="4">
        <text>a 2'-deoxyribonucleoside 5'-triphosphate + H2O = a 2'-deoxyribonucleoside 5'-phosphate + diphosphate + H(+)</text>
        <dbReference type="Rhea" id="RHEA:44644"/>
        <dbReference type="ChEBI" id="CHEBI:15377"/>
        <dbReference type="ChEBI" id="CHEBI:15378"/>
        <dbReference type="ChEBI" id="CHEBI:33019"/>
        <dbReference type="ChEBI" id="CHEBI:61560"/>
        <dbReference type="ChEBI" id="CHEBI:65317"/>
        <dbReference type="EC" id="3.6.1.9"/>
    </reaction>
</comment>
<evidence type="ECO:0000256" key="3">
    <source>
        <dbReference type="ARBA" id="ARBA00023080"/>
    </source>
</evidence>
<comment type="similarity">
    <text evidence="4">Belongs to the Maf family.</text>
</comment>
<dbReference type="STRING" id="402881.Plav_1255"/>
<comment type="cofactor">
    <cofactor evidence="1 4">
        <name>a divalent metal cation</name>
        <dbReference type="ChEBI" id="CHEBI:60240"/>
    </cofactor>
</comment>
<dbReference type="GO" id="GO:0047429">
    <property type="term" value="F:nucleoside triphosphate diphosphatase activity"/>
    <property type="evidence" value="ECO:0007669"/>
    <property type="project" value="UniProtKB-EC"/>
</dbReference>
<sequence>MSASARSESDMSRPPFILASASAVRAELLSGAGISFEAKDSRVDEDALKERFAGSNSDDDTDALALELASAKALAVAAANGDALVLGADQILSCNGRRYDKPKSMAEARANLSAFRGHPHILHSGLALAAKGEVVWRHNARATLTMRDFSDAFLDAYLAEAGEKVMKSVGCYQLEGPGVQLFEKIDGDYFTILGLPLLPLLDELRKRGLVTA</sequence>
<comment type="function">
    <text evidence="4">Nucleoside triphosphate pyrophosphatase. May have a dual role in cell division arrest and in preventing the incorporation of modified nucleotides into cellular nucleic acids.</text>
</comment>
<accession>A7HSJ2</accession>
<comment type="caution">
    <text evidence="4">Lacks conserved residue(s) required for the propagation of feature annotation.</text>
</comment>
<dbReference type="NCBIfam" id="TIGR00172">
    <property type="entry name" value="maf"/>
    <property type="match status" value="1"/>
</dbReference>
<dbReference type="AlphaFoldDB" id="A7HSJ2"/>
<dbReference type="PIRSF" id="PIRSF006305">
    <property type="entry name" value="Maf"/>
    <property type="match status" value="1"/>
</dbReference>
<comment type="catalytic activity">
    <reaction evidence="4">
        <text>a ribonucleoside 5'-triphosphate + H2O = a ribonucleoside 5'-phosphate + diphosphate + H(+)</text>
        <dbReference type="Rhea" id="RHEA:23996"/>
        <dbReference type="ChEBI" id="CHEBI:15377"/>
        <dbReference type="ChEBI" id="CHEBI:15378"/>
        <dbReference type="ChEBI" id="CHEBI:33019"/>
        <dbReference type="ChEBI" id="CHEBI:58043"/>
        <dbReference type="ChEBI" id="CHEBI:61557"/>
        <dbReference type="EC" id="3.6.1.9"/>
    </reaction>
</comment>